<keyword evidence="9 12" id="KW-1133">Transmembrane helix</keyword>
<evidence type="ECO:0000259" key="13">
    <source>
        <dbReference type="PROSITE" id="PS50928"/>
    </source>
</evidence>
<protein>
    <recommendedName>
        <fullName evidence="3">Phosphate transport system permease protein PstA</fullName>
    </recommendedName>
    <alternativeName>
        <fullName evidence="4">Phosphate transport system permease protein PstC</fullName>
    </alternativeName>
</protein>
<sequence length="663" mass="69730">MSTAVSPAPPQSPAPKGLPDILFAAVTQASGLAILTLVASLVGVLVWQAWPVLESARTYQLWSAEWVPTPPDGASTPVFGARAFVYGTVVTAAIAMLIAVPLGIATAAYLSEIAPGWVKKVGAFLVELLAAIPSVVYGFWGLFFLAPVIQKCFNLLGGPNTGGNGLLAAGIILAIMVLPYITAISYDVCRSVPRSLREGALALGATRWQTIWSVVLPVARPGITAAAFLALGRALGETMAVTMLIGNKTLISFSVFATGDTIASKISNSLNEADDPAGRAALIALALILLVTTAAFNIAARLILSRFDGFRVTKSKPAAADDQPDTAGRRAELPEPPPPGPPVRSAAATWNAVMTCVLAGCFVLTIVPLFLILGLITYRGVAAIQPHLFTENAFRNLTNDQYRQLVAWQKDEAGAEYPMDELGRPVRRGGLGHAMLGTVMMTGVATLLAVPLGLAAAVYLAEARRSHLATSVRFVTELLGGVPSIVIGIFVYAILVGPTYSFIRGPDARPLGFSGWAGAVALAIMMVPIIVRSAEESMKLVPDALRHASYALGANRMQTILQVILPAALPAIVTGIFLAVGRIAGETAPLLFTAGQYDDWPKSPAHSTPFLTGYIYNYSRSPYLDFQDQAWGATVVLLAVVMVLNVGIRLVAGKRVVSASQAG</sequence>
<evidence type="ECO:0000256" key="11">
    <source>
        <dbReference type="SAM" id="MobiDB-lite"/>
    </source>
</evidence>
<comment type="caution">
    <text evidence="14">The sequence shown here is derived from an EMBL/GenBank/DDBJ whole genome shotgun (WGS) entry which is preliminary data.</text>
</comment>
<dbReference type="SUPFAM" id="SSF161098">
    <property type="entry name" value="MetI-like"/>
    <property type="match status" value="2"/>
</dbReference>
<evidence type="ECO:0000256" key="5">
    <source>
        <dbReference type="ARBA" id="ARBA00022448"/>
    </source>
</evidence>
<dbReference type="PANTHER" id="PTHR30425:SF1">
    <property type="entry name" value="PHOSPHATE TRANSPORT SYSTEM PERMEASE PROTEIN PSTC"/>
    <property type="match status" value="1"/>
</dbReference>
<comment type="similarity">
    <text evidence="2">Belongs to the binding-protein-dependent transport system permease family. CysTW subfamily.</text>
</comment>
<feature type="transmembrane region" description="Helical" evidence="12">
    <location>
        <begin position="513"/>
        <end position="531"/>
    </location>
</feature>
<feature type="transmembrane region" description="Helical" evidence="12">
    <location>
        <begin position="280"/>
        <end position="304"/>
    </location>
</feature>
<evidence type="ECO:0000256" key="1">
    <source>
        <dbReference type="ARBA" id="ARBA00004651"/>
    </source>
</evidence>
<keyword evidence="5" id="KW-0813">Transport</keyword>
<evidence type="ECO:0000256" key="8">
    <source>
        <dbReference type="ARBA" id="ARBA00022692"/>
    </source>
</evidence>
<dbReference type="InterPro" id="IPR011864">
    <property type="entry name" value="Phosphate_PstC"/>
</dbReference>
<keyword evidence="10 12" id="KW-0472">Membrane</keyword>
<feature type="domain" description="ABC transmembrane type-1" evidence="13">
    <location>
        <begin position="85"/>
        <end position="300"/>
    </location>
</feature>
<evidence type="ECO:0000256" key="7">
    <source>
        <dbReference type="ARBA" id="ARBA00022592"/>
    </source>
</evidence>
<feature type="transmembrane region" description="Helical" evidence="12">
    <location>
        <begin position="630"/>
        <end position="652"/>
    </location>
</feature>
<dbReference type="Gene3D" id="1.10.3720.10">
    <property type="entry name" value="MetI-like"/>
    <property type="match status" value="2"/>
</dbReference>
<dbReference type="AlphaFoldDB" id="A0A225CZB1"/>
<evidence type="ECO:0000256" key="3">
    <source>
        <dbReference type="ARBA" id="ARBA00016864"/>
    </source>
</evidence>
<keyword evidence="8 12" id="KW-0812">Transmembrane</keyword>
<evidence type="ECO:0000256" key="4">
    <source>
        <dbReference type="ARBA" id="ARBA00016867"/>
    </source>
</evidence>
<evidence type="ECO:0000256" key="12">
    <source>
        <dbReference type="SAM" id="Phobius"/>
    </source>
</evidence>
<keyword evidence="15" id="KW-1185">Reference proteome</keyword>
<dbReference type="Proteomes" id="UP000214646">
    <property type="component" value="Unassembled WGS sequence"/>
</dbReference>
<feature type="region of interest" description="Disordered" evidence="11">
    <location>
        <begin position="316"/>
        <end position="345"/>
    </location>
</feature>
<feature type="transmembrane region" description="Helical" evidence="12">
    <location>
        <begin position="472"/>
        <end position="493"/>
    </location>
</feature>
<organism evidence="14 15">
    <name type="scientific">Fimbriiglobus ruber</name>
    <dbReference type="NCBI Taxonomy" id="1908690"/>
    <lineage>
        <taxon>Bacteria</taxon>
        <taxon>Pseudomonadati</taxon>
        <taxon>Planctomycetota</taxon>
        <taxon>Planctomycetia</taxon>
        <taxon>Gemmatales</taxon>
        <taxon>Gemmataceae</taxon>
        <taxon>Fimbriiglobus</taxon>
    </lineage>
</organism>
<evidence type="ECO:0000313" key="15">
    <source>
        <dbReference type="Proteomes" id="UP000214646"/>
    </source>
</evidence>
<dbReference type="PANTHER" id="PTHR30425">
    <property type="entry name" value="PHOSPHATE TRANSPORT SYSTEM PERMEASE PROTEIN PST"/>
    <property type="match status" value="1"/>
</dbReference>
<dbReference type="NCBIfam" id="TIGR02138">
    <property type="entry name" value="phosphate_pstC"/>
    <property type="match status" value="1"/>
</dbReference>
<dbReference type="OrthoDB" id="9807065at2"/>
<dbReference type="InterPro" id="IPR051124">
    <property type="entry name" value="Phosphate_Transport_Permease"/>
</dbReference>
<feature type="transmembrane region" description="Helical" evidence="12">
    <location>
        <begin position="563"/>
        <end position="584"/>
    </location>
</feature>
<dbReference type="Pfam" id="PF00528">
    <property type="entry name" value="BPD_transp_1"/>
    <property type="match status" value="2"/>
</dbReference>
<dbReference type="InterPro" id="IPR000515">
    <property type="entry name" value="MetI-like"/>
</dbReference>
<reference evidence="15" key="1">
    <citation type="submission" date="2017-06" db="EMBL/GenBank/DDBJ databases">
        <title>Genome analysis of Fimbriiglobus ruber SP5, the first member of the order Planctomycetales with confirmed chitinolytic capability.</title>
        <authorList>
            <person name="Ravin N.V."/>
            <person name="Rakitin A.L."/>
            <person name="Ivanova A.A."/>
            <person name="Beletsky A.V."/>
            <person name="Kulichevskaya I.S."/>
            <person name="Mardanov A.V."/>
            <person name="Dedysh S.N."/>
        </authorList>
    </citation>
    <scope>NUCLEOTIDE SEQUENCE [LARGE SCALE GENOMIC DNA]</scope>
    <source>
        <strain evidence="15">SP5</strain>
    </source>
</reference>
<dbReference type="InterPro" id="IPR035906">
    <property type="entry name" value="MetI-like_sf"/>
</dbReference>
<dbReference type="PROSITE" id="PS50928">
    <property type="entry name" value="ABC_TM1"/>
    <property type="match status" value="2"/>
</dbReference>
<feature type="transmembrane region" description="Helical" evidence="12">
    <location>
        <begin position="166"/>
        <end position="189"/>
    </location>
</feature>
<accession>A0A225CZB1</accession>
<evidence type="ECO:0000256" key="2">
    <source>
        <dbReference type="ARBA" id="ARBA00007069"/>
    </source>
</evidence>
<feature type="transmembrane region" description="Helical" evidence="12">
    <location>
        <begin position="352"/>
        <end position="378"/>
    </location>
</feature>
<proteinExistence type="inferred from homology"/>
<dbReference type="RefSeq" id="WP_088260849.1">
    <property type="nucleotide sequence ID" value="NZ_NIDE01000020.1"/>
</dbReference>
<dbReference type="GO" id="GO:0005886">
    <property type="term" value="C:plasma membrane"/>
    <property type="evidence" value="ECO:0007669"/>
    <property type="project" value="UniProtKB-SubCell"/>
</dbReference>
<evidence type="ECO:0000256" key="9">
    <source>
        <dbReference type="ARBA" id="ARBA00022989"/>
    </source>
</evidence>
<dbReference type="InterPro" id="IPR005672">
    <property type="entry name" value="Phosphate_PstA"/>
</dbReference>
<gene>
    <name evidence="14" type="ORF">FRUB_10563</name>
</gene>
<feature type="transmembrane region" description="Helical" evidence="12">
    <location>
        <begin position="83"/>
        <end position="110"/>
    </location>
</feature>
<feature type="transmembrane region" description="Helical" evidence="12">
    <location>
        <begin position="122"/>
        <end position="146"/>
    </location>
</feature>
<evidence type="ECO:0000256" key="6">
    <source>
        <dbReference type="ARBA" id="ARBA00022475"/>
    </source>
</evidence>
<dbReference type="NCBIfam" id="TIGR00974">
    <property type="entry name" value="3a0107s02c"/>
    <property type="match status" value="1"/>
</dbReference>
<comment type="subcellular location">
    <subcellularLocation>
        <location evidence="1">Cell membrane</location>
        <topology evidence="1">Multi-pass membrane protein</topology>
    </subcellularLocation>
</comment>
<dbReference type="CDD" id="cd06261">
    <property type="entry name" value="TM_PBP2"/>
    <property type="match status" value="2"/>
</dbReference>
<feature type="transmembrane region" description="Helical" evidence="12">
    <location>
        <begin position="21"/>
        <end position="50"/>
    </location>
</feature>
<dbReference type="GO" id="GO:0005315">
    <property type="term" value="F:phosphate transmembrane transporter activity"/>
    <property type="evidence" value="ECO:0007669"/>
    <property type="project" value="InterPro"/>
</dbReference>
<evidence type="ECO:0000256" key="10">
    <source>
        <dbReference type="ARBA" id="ARBA00023136"/>
    </source>
</evidence>
<feature type="transmembrane region" description="Helical" evidence="12">
    <location>
        <begin position="210"/>
        <end position="231"/>
    </location>
</feature>
<keyword evidence="7" id="KW-0592">Phosphate transport</keyword>
<keyword evidence="6" id="KW-1003">Cell membrane</keyword>
<feature type="transmembrane region" description="Helical" evidence="12">
    <location>
        <begin position="434"/>
        <end position="460"/>
    </location>
</feature>
<name>A0A225CZB1_9BACT</name>
<feature type="domain" description="ABC transmembrane type-1" evidence="13">
    <location>
        <begin position="435"/>
        <end position="652"/>
    </location>
</feature>
<dbReference type="EMBL" id="NIDE01000020">
    <property type="protein sequence ID" value="OWK34592.1"/>
    <property type="molecule type" value="Genomic_DNA"/>
</dbReference>
<evidence type="ECO:0000313" key="14">
    <source>
        <dbReference type="EMBL" id="OWK34592.1"/>
    </source>
</evidence>
<dbReference type="GO" id="GO:0035435">
    <property type="term" value="P:phosphate ion transmembrane transport"/>
    <property type="evidence" value="ECO:0007669"/>
    <property type="project" value="InterPro"/>
</dbReference>